<dbReference type="RefSeq" id="WP_207990230.1">
    <property type="nucleotide sequence ID" value="NZ_JAGBKM010000005.1"/>
</dbReference>
<keyword evidence="1" id="KW-0378">Hydrolase</keyword>
<protein>
    <submittedName>
        <fullName evidence="1">SGNH/GDSL hydrolase family protein</fullName>
    </submittedName>
</protein>
<keyword evidence="2" id="KW-1185">Reference proteome</keyword>
<organism evidence="1 2">
    <name type="scientific">Psychrobacter coccoides</name>
    <dbReference type="NCBI Taxonomy" id="2818440"/>
    <lineage>
        <taxon>Bacteria</taxon>
        <taxon>Pseudomonadati</taxon>
        <taxon>Pseudomonadota</taxon>
        <taxon>Gammaproteobacteria</taxon>
        <taxon>Moraxellales</taxon>
        <taxon>Moraxellaceae</taxon>
        <taxon>Psychrobacter</taxon>
    </lineage>
</organism>
<dbReference type="InterPro" id="IPR036514">
    <property type="entry name" value="SGNH_hydro_sf"/>
</dbReference>
<proteinExistence type="predicted"/>
<evidence type="ECO:0000313" key="1">
    <source>
        <dbReference type="EMBL" id="MBO1530419.1"/>
    </source>
</evidence>
<comment type="caution">
    <text evidence="1">The sequence shown here is derived from an EMBL/GenBank/DDBJ whole genome shotgun (WGS) entry which is preliminary data.</text>
</comment>
<reference evidence="1 2" key="1">
    <citation type="submission" date="2021-03" db="EMBL/GenBank/DDBJ databases">
        <authorList>
            <person name="Shang D.-D."/>
            <person name="Du Z.-J."/>
            <person name="Chen G.-J."/>
        </authorList>
    </citation>
    <scope>NUCLEOTIDE SEQUENCE [LARGE SCALE GENOMIC DNA]</scope>
    <source>
        <strain evidence="1 2">F1192</strain>
    </source>
</reference>
<dbReference type="GO" id="GO:0016787">
    <property type="term" value="F:hydrolase activity"/>
    <property type="evidence" value="ECO:0007669"/>
    <property type="project" value="UniProtKB-KW"/>
</dbReference>
<dbReference type="EMBL" id="JAGBKM010000005">
    <property type="protein sequence ID" value="MBO1530419.1"/>
    <property type="molecule type" value="Genomic_DNA"/>
</dbReference>
<accession>A0ABS3NLY1</accession>
<dbReference type="Proteomes" id="UP000664554">
    <property type="component" value="Unassembled WGS sequence"/>
</dbReference>
<dbReference type="Gene3D" id="3.40.50.1110">
    <property type="entry name" value="SGNH hydrolase"/>
    <property type="match status" value="1"/>
</dbReference>
<name>A0ABS3NLY1_9GAMM</name>
<dbReference type="SUPFAM" id="SSF52266">
    <property type="entry name" value="SGNH hydrolase"/>
    <property type="match status" value="1"/>
</dbReference>
<gene>
    <name evidence="1" type="ORF">J3492_04225</name>
</gene>
<sequence length="393" mass="45201">MSLKRFIRLKELGLNLDKVYIPSADYLHTRDSLNSHEIYRVQTNSEGNQLSPWGSNSSKHIYLLGDSSIEAIYIRASMKPQSVLERLLLENRYDYKVFNLGVSGAQTLNIINLIINKLGNKKQSTVVVSVPSNDASTLRLKENYYSDDWRYASIVPATNRDPEITNEIDYDPFIKNIKMIIELCDILQLQLFMTSIIYTGNNIYYEKLNKITSEICLSKNIPFINLEKGLKEAKELFYDPLHLLSCGSNYYAKRVYEAIKPGLEIDNHVSMKSYIICNNTLLTKDLIWSERFDVSQRSIVKIVIDAEYPNGFESKQVLMAVDYGSENIKSDLARSDNKEIGYFKYINGPEGKKIEKIIELQIPEGCNKLRIGLRGWRCYDVKVHHSYISVINV</sequence>
<evidence type="ECO:0000313" key="2">
    <source>
        <dbReference type="Proteomes" id="UP000664554"/>
    </source>
</evidence>